<comment type="caution">
    <text evidence="2">The sequence shown here is derived from an EMBL/GenBank/DDBJ whole genome shotgun (WGS) entry which is preliminary data.</text>
</comment>
<organism evidence="2">
    <name type="scientific">hot springs metagenome</name>
    <dbReference type="NCBI Taxonomy" id="433727"/>
    <lineage>
        <taxon>unclassified sequences</taxon>
        <taxon>metagenomes</taxon>
        <taxon>ecological metagenomes</taxon>
    </lineage>
</organism>
<evidence type="ECO:0000259" key="1">
    <source>
        <dbReference type="PROSITE" id="PS50966"/>
    </source>
</evidence>
<dbReference type="AlphaFoldDB" id="A0A5J4L9N4"/>
<proteinExistence type="predicted"/>
<dbReference type="PROSITE" id="PS50966">
    <property type="entry name" value="ZF_SWIM"/>
    <property type="match status" value="1"/>
</dbReference>
<dbReference type="InterPro" id="IPR007527">
    <property type="entry name" value="Znf_SWIM"/>
</dbReference>
<sequence>MPLPEINEDIIQRLASGRSLVKGYEYYENGAVDEVKIENGAYIAHVQGSELYTVTIAEKDGKINAECTCPYDWGGACKHVVATMIAINQGRKIKKHKDDAKAVRTLLDKVDSGRLREFLFQILTADSSLLEDFKIFARGKEETENTLEKYKKEILSVLKNLKGKEYYYAHYHDPYEHPISEVMDKFTETAKKYTSQENYKEAIKIHQGICDACIDLLRDERLEDFYDDIHYKAVRSFNATAENIQKMSLSLNDKKLYLDYFLRAYSEFEGKRVFNDVFKKIINASEEADYMLNKQGMDFIPPIKFNLLIVKGEPEAVFSFGEKHYKEYPEIAVQLSEFYNKHNRRENAIAVAEKAIEIIQDRKKDFYYSYRLSDSLKELREFLDKHYNPETDYLKIIENLMALLKLERDIAYYEKIRKVIKTEQERLSVIERLEKLLDGDYDLLFKIYLLENDYERMLNLARKSIQFDVFHSIVKKIRDRYPEECFELYKEKINEFTENVKKRDAYLQTAYWLKLMKEIPGTQDKFIRYIDHMREKYRRRSALMEEIKGI</sequence>
<gene>
    <name evidence="2" type="ORF">A45J_2016</name>
</gene>
<name>A0A5J4L9N4_9ZZZZ</name>
<accession>A0A5J4L9N4</accession>
<reference evidence="2" key="1">
    <citation type="submission" date="2019-10" db="EMBL/GenBank/DDBJ databases">
        <title>Metagenomic sequencing of thiosulfate-disproportionating enrichment culture.</title>
        <authorList>
            <person name="Umezawa K."/>
            <person name="Kojima H."/>
            <person name="Fukui M."/>
        </authorList>
    </citation>
    <scope>NUCLEOTIDE SEQUENCE</scope>
    <source>
        <strain evidence="2">45J</strain>
    </source>
</reference>
<protein>
    <recommendedName>
        <fullName evidence="1">SWIM-type domain-containing protein</fullName>
    </recommendedName>
</protein>
<dbReference type="GO" id="GO:0008270">
    <property type="term" value="F:zinc ion binding"/>
    <property type="evidence" value="ECO:0007669"/>
    <property type="project" value="InterPro"/>
</dbReference>
<evidence type="ECO:0000313" key="2">
    <source>
        <dbReference type="EMBL" id="GER94256.1"/>
    </source>
</evidence>
<dbReference type="Pfam" id="PF04434">
    <property type="entry name" value="SWIM"/>
    <property type="match status" value="1"/>
</dbReference>
<dbReference type="EMBL" id="BLAB01000001">
    <property type="protein sequence ID" value="GER94256.1"/>
    <property type="molecule type" value="Genomic_DNA"/>
</dbReference>
<feature type="domain" description="SWIM-type" evidence="1">
    <location>
        <begin position="52"/>
        <end position="88"/>
    </location>
</feature>